<keyword evidence="1" id="KW-1133">Transmembrane helix</keyword>
<dbReference type="Pfam" id="PF02517">
    <property type="entry name" value="Rce1-like"/>
    <property type="match status" value="1"/>
</dbReference>
<feature type="transmembrane region" description="Helical" evidence="1">
    <location>
        <begin position="220"/>
        <end position="239"/>
    </location>
</feature>
<evidence type="ECO:0000313" key="4">
    <source>
        <dbReference type="Proteomes" id="UP000320791"/>
    </source>
</evidence>
<evidence type="ECO:0000313" key="3">
    <source>
        <dbReference type="EMBL" id="TWT21039.1"/>
    </source>
</evidence>
<keyword evidence="1" id="KW-0472">Membrane</keyword>
<proteinExistence type="predicted"/>
<dbReference type="InterPro" id="IPR042150">
    <property type="entry name" value="MmRce1-like"/>
</dbReference>
<feature type="transmembrane region" description="Helical" evidence="1">
    <location>
        <begin position="81"/>
        <end position="108"/>
    </location>
</feature>
<dbReference type="InterPro" id="IPR003675">
    <property type="entry name" value="Rce1/LyrA-like_dom"/>
</dbReference>
<evidence type="ECO:0000259" key="2">
    <source>
        <dbReference type="Pfam" id="PF02517"/>
    </source>
</evidence>
<dbReference type="PANTHER" id="PTHR35797">
    <property type="entry name" value="PROTEASE-RELATED"/>
    <property type="match status" value="1"/>
</dbReference>
<protein>
    <submittedName>
        <fullName evidence="3">CPBP family intramembrane metalloprotease</fullName>
    </submittedName>
</protein>
<dbReference type="OrthoDB" id="3693644at2"/>
<keyword evidence="3" id="KW-0378">Hydrolase</keyword>
<evidence type="ECO:0000256" key="1">
    <source>
        <dbReference type="SAM" id="Phobius"/>
    </source>
</evidence>
<feature type="domain" description="CAAX prenyl protease 2/Lysostaphin resistance protein A-like" evidence="2">
    <location>
        <begin position="151"/>
        <end position="254"/>
    </location>
</feature>
<dbReference type="GO" id="GO:0006508">
    <property type="term" value="P:proteolysis"/>
    <property type="evidence" value="ECO:0007669"/>
    <property type="project" value="UniProtKB-KW"/>
</dbReference>
<feature type="transmembrane region" description="Helical" evidence="1">
    <location>
        <begin position="39"/>
        <end position="61"/>
    </location>
</feature>
<keyword evidence="3" id="KW-0482">Metalloprotease</keyword>
<feature type="transmembrane region" description="Helical" evidence="1">
    <location>
        <begin position="144"/>
        <end position="166"/>
    </location>
</feature>
<feature type="transmembrane region" description="Helical" evidence="1">
    <location>
        <begin position="272"/>
        <end position="292"/>
    </location>
</feature>
<dbReference type="GO" id="GO:0004175">
    <property type="term" value="F:endopeptidase activity"/>
    <property type="evidence" value="ECO:0007669"/>
    <property type="project" value="UniProtKB-ARBA"/>
</dbReference>
<dbReference type="GO" id="GO:0080120">
    <property type="term" value="P:CAAX-box protein maturation"/>
    <property type="evidence" value="ECO:0007669"/>
    <property type="project" value="UniProtKB-ARBA"/>
</dbReference>
<reference evidence="3 4" key="1">
    <citation type="submission" date="2019-08" db="EMBL/GenBank/DDBJ databases">
        <authorList>
            <person name="Lei W."/>
        </authorList>
    </citation>
    <scope>NUCLEOTIDE SEQUENCE [LARGE SCALE GENOMIC DNA]</scope>
    <source>
        <strain evidence="3 4">CCUG 58627</strain>
    </source>
</reference>
<dbReference type="RefSeq" id="WP_146325469.1">
    <property type="nucleotide sequence ID" value="NZ_BAABLR010000025.1"/>
</dbReference>
<accession>A0A5C5U5A6</accession>
<dbReference type="EMBL" id="VOHM01000031">
    <property type="protein sequence ID" value="TWT21039.1"/>
    <property type="molecule type" value="Genomic_DNA"/>
</dbReference>
<keyword evidence="4" id="KW-1185">Reference proteome</keyword>
<feature type="transmembrane region" description="Helical" evidence="1">
    <location>
        <begin position="186"/>
        <end position="208"/>
    </location>
</feature>
<feature type="transmembrane region" description="Helical" evidence="1">
    <location>
        <begin position="6"/>
        <end position="27"/>
    </location>
</feature>
<gene>
    <name evidence="3" type="ORF">FRX94_11405</name>
</gene>
<dbReference type="PANTHER" id="PTHR35797:SF1">
    <property type="entry name" value="PROTEASE"/>
    <property type="match status" value="1"/>
</dbReference>
<dbReference type="AlphaFoldDB" id="A0A5C5U5A6"/>
<keyword evidence="1" id="KW-0812">Transmembrane</keyword>
<comment type="caution">
    <text evidence="3">The sequence shown here is derived from an EMBL/GenBank/DDBJ whole genome shotgun (WGS) entry which is preliminary data.</text>
</comment>
<name>A0A5C5U5A6_9CORY</name>
<sequence>MNTPSYTWPAILAFYVIAFALGWLVVLPLWRADDLAHEFATPLVAARMIVPMIALMFVARLGRQSGPPSAKVRSGNAANPYVWMGIALAAGVGVPLVSTFLGAALGWYRLDLIDFSGAMHLPDFVALDLSEGTGLFSRRVPNGYYVYAMFVAVPIIAGIYSLLAAAEETGWRGWLLPALQHKLGTWPALILAGALWGCWYAPLALLGYRVGVGGWQGVEYTVIACTFLGVFLGWLYLVTGSVRAPALFRGGFDAALLLWPLLVAADQDVADSAIAIFVYGNSLLMVLLTLLLKPEIRAYQRTRAARSG</sequence>
<dbReference type="Proteomes" id="UP000320791">
    <property type="component" value="Unassembled WGS sequence"/>
</dbReference>
<keyword evidence="3" id="KW-0645">Protease</keyword>
<dbReference type="GO" id="GO:0008237">
    <property type="term" value="F:metallopeptidase activity"/>
    <property type="evidence" value="ECO:0007669"/>
    <property type="project" value="UniProtKB-KW"/>
</dbReference>
<organism evidence="3 4">
    <name type="scientific">Corynebacterium canis</name>
    <dbReference type="NCBI Taxonomy" id="679663"/>
    <lineage>
        <taxon>Bacteria</taxon>
        <taxon>Bacillati</taxon>
        <taxon>Actinomycetota</taxon>
        <taxon>Actinomycetes</taxon>
        <taxon>Mycobacteriales</taxon>
        <taxon>Corynebacteriaceae</taxon>
        <taxon>Corynebacterium</taxon>
    </lineage>
</organism>